<dbReference type="GO" id="GO:0008233">
    <property type="term" value="F:peptidase activity"/>
    <property type="evidence" value="ECO:0007669"/>
    <property type="project" value="TreeGrafter"/>
</dbReference>
<dbReference type="EMBL" id="DS235786">
    <property type="protein sequence ID" value="EEB17009.1"/>
    <property type="molecule type" value="Genomic_DNA"/>
</dbReference>
<dbReference type="Pfam" id="PF00144">
    <property type="entry name" value="Beta-lactamase"/>
    <property type="match status" value="1"/>
</dbReference>
<evidence type="ECO:0000313" key="4">
    <source>
        <dbReference type="EnsemblMetazoa" id="PHUM450190-PA"/>
    </source>
</evidence>
<evidence type="ECO:0000256" key="1">
    <source>
        <dbReference type="SAM" id="Coils"/>
    </source>
</evidence>
<dbReference type="eggNOG" id="ENOG502QQBX">
    <property type="taxonomic scope" value="Eukaryota"/>
</dbReference>
<dbReference type="Proteomes" id="UP000009046">
    <property type="component" value="Unassembled WGS sequence"/>
</dbReference>
<protein>
    <recommendedName>
        <fullName evidence="2">Beta-lactamase-related domain-containing protein</fullName>
    </recommendedName>
</protein>
<dbReference type="VEuPathDB" id="VectorBase:PHUM450190"/>
<accession>E0VUF3</accession>
<dbReference type="AlphaFoldDB" id="E0VUF3"/>
<evidence type="ECO:0000313" key="3">
    <source>
        <dbReference type="EMBL" id="EEB17009.1"/>
    </source>
</evidence>
<dbReference type="MEROPS" id="S12.004"/>
<dbReference type="HOGENOM" id="CLU_020027_6_0_1"/>
<dbReference type="CTD" id="8230029"/>
<dbReference type="GeneID" id="8230029"/>
<dbReference type="GO" id="GO:0019216">
    <property type="term" value="P:regulation of lipid metabolic process"/>
    <property type="evidence" value="ECO:0007669"/>
    <property type="project" value="TreeGrafter"/>
</dbReference>
<keyword evidence="5" id="KW-1185">Reference proteome</keyword>
<evidence type="ECO:0000313" key="5">
    <source>
        <dbReference type="Proteomes" id="UP000009046"/>
    </source>
</evidence>
<dbReference type="OMA" id="CCRQQRH"/>
<evidence type="ECO:0000259" key="2">
    <source>
        <dbReference type="Pfam" id="PF00144"/>
    </source>
</evidence>
<dbReference type="InterPro" id="IPR001466">
    <property type="entry name" value="Beta-lactam-related"/>
</dbReference>
<dbReference type="STRING" id="121224.E0VUF3"/>
<organism>
    <name type="scientific">Pediculus humanus subsp. corporis</name>
    <name type="common">Body louse</name>
    <dbReference type="NCBI Taxonomy" id="121224"/>
    <lineage>
        <taxon>Eukaryota</taxon>
        <taxon>Metazoa</taxon>
        <taxon>Ecdysozoa</taxon>
        <taxon>Arthropoda</taxon>
        <taxon>Hexapoda</taxon>
        <taxon>Insecta</taxon>
        <taxon>Pterygota</taxon>
        <taxon>Neoptera</taxon>
        <taxon>Paraneoptera</taxon>
        <taxon>Psocodea</taxon>
        <taxon>Troctomorpha</taxon>
        <taxon>Phthiraptera</taxon>
        <taxon>Anoplura</taxon>
        <taxon>Pediculidae</taxon>
        <taxon>Pediculus</taxon>
    </lineage>
</organism>
<reference evidence="4" key="3">
    <citation type="submission" date="2020-05" db="UniProtKB">
        <authorList>
            <consortium name="EnsemblMetazoa"/>
        </authorList>
    </citation>
    <scope>IDENTIFICATION</scope>
    <source>
        <strain evidence="4">USDA</strain>
    </source>
</reference>
<dbReference type="GO" id="GO:0006508">
    <property type="term" value="P:proteolysis"/>
    <property type="evidence" value="ECO:0007669"/>
    <property type="project" value="TreeGrafter"/>
</dbReference>
<dbReference type="PANTHER" id="PTHR46520:SF1">
    <property type="entry name" value="SERINE BETA-LACTAMASE-LIKE PROTEIN LACTB, MITOCHONDRIAL"/>
    <property type="match status" value="1"/>
</dbReference>
<reference evidence="3" key="2">
    <citation type="submission" date="2007-04" db="EMBL/GenBank/DDBJ databases">
        <title>The genome of the human body louse.</title>
        <authorList>
            <consortium name="The Human Body Louse Genome Consortium"/>
            <person name="Kirkness E."/>
            <person name="Walenz B."/>
            <person name="Hass B."/>
            <person name="Bruggner R."/>
            <person name="Strausberg R."/>
        </authorList>
    </citation>
    <scope>NUCLEOTIDE SEQUENCE</scope>
    <source>
        <strain evidence="3">USDA</strain>
    </source>
</reference>
<gene>
    <name evidence="4" type="primary">8230029</name>
    <name evidence="3" type="ORF">Phum_PHUM450190</name>
</gene>
<dbReference type="GO" id="GO:0005739">
    <property type="term" value="C:mitochondrion"/>
    <property type="evidence" value="ECO:0007669"/>
    <property type="project" value="TreeGrafter"/>
</dbReference>
<sequence length="445" mass="49821">MNKSSALVGIVSGLFGAGSVYILKSKDTISNEAVSKSLEANSNILNPKIRLSENKLKNYETAVKKSKELVKRFKDEIGVPGLVIGVSVDGNTVWEEGFGFANLETRTPCNVNTAMRIASISKPITMTLLAKLYEEKKVDLDRSVHDYVPYFPKKKIDDEEVDITIRQLASHTAGVRHYKKKGEKKDKGNRDSGKEFYYKQEVNTIEKSVEMFKDDELLFKPGTSFEYTTHGYTLLSAVIENVGKKPFTFQIEEFFKSLTLKNTYLDRIPKIIYERSSYYDKNENGRLVNAKLADTSYKWAGGGFVSTVGDLLKFGNVMLYSYQQRESDKPGYLKSETVKEMWTPVENTIMKWGKNSGYGLGWTVVPEMDEIGGVNENQQFYVGHSGGAVGASSVLIIVPDKGTNTNENIMRTIPKGIVVAILVNLENVSCRNLGKNVADEFNKLM</sequence>
<dbReference type="PANTHER" id="PTHR46520">
    <property type="entry name" value="SERINE BETA-LACTAMASE-LIKE PROTEIN LACTB, MITOCHONDRIAL"/>
    <property type="match status" value="1"/>
</dbReference>
<dbReference type="SUPFAM" id="SSF56601">
    <property type="entry name" value="beta-lactamase/transpeptidase-like"/>
    <property type="match status" value="1"/>
</dbReference>
<feature type="coiled-coil region" evidence="1">
    <location>
        <begin position="49"/>
        <end position="76"/>
    </location>
</feature>
<proteinExistence type="predicted"/>
<dbReference type="EnsemblMetazoa" id="PHUM450190-RA">
    <property type="protein sequence ID" value="PHUM450190-PA"/>
    <property type="gene ID" value="PHUM450190"/>
</dbReference>
<dbReference type="InterPro" id="IPR012338">
    <property type="entry name" value="Beta-lactam/transpept-like"/>
</dbReference>
<dbReference type="InterPro" id="IPR052794">
    <property type="entry name" value="Mito_Ser_Protease_LACTB"/>
</dbReference>
<keyword evidence="1" id="KW-0175">Coiled coil</keyword>
<dbReference type="KEGG" id="phu:Phum_PHUM450190"/>
<name>E0VUF3_PEDHC</name>
<reference evidence="3" key="1">
    <citation type="submission" date="2007-04" db="EMBL/GenBank/DDBJ databases">
        <title>Annotation of Pediculus humanus corporis strain USDA.</title>
        <authorList>
            <person name="Kirkness E."/>
            <person name="Hannick L."/>
            <person name="Hass B."/>
            <person name="Bruggner R."/>
            <person name="Lawson D."/>
            <person name="Bidwell S."/>
            <person name="Joardar V."/>
            <person name="Caler E."/>
            <person name="Walenz B."/>
            <person name="Inman J."/>
            <person name="Schobel S."/>
            <person name="Galinsky K."/>
            <person name="Amedeo P."/>
            <person name="Strausberg R."/>
        </authorList>
    </citation>
    <scope>NUCLEOTIDE SEQUENCE</scope>
    <source>
        <strain evidence="3">USDA</strain>
    </source>
</reference>
<dbReference type="Gene3D" id="3.40.710.10">
    <property type="entry name" value="DD-peptidase/beta-lactamase superfamily"/>
    <property type="match status" value="1"/>
</dbReference>
<dbReference type="OrthoDB" id="8191115at2759"/>
<feature type="domain" description="Beta-lactamase-related" evidence="2">
    <location>
        <begin position="68"/>
        <end position="426"/>
    </location>
</feature>
<dbReference type="RefSeq" id="XP_002429747.1">
    <property type="nucleotide sequence ID" value="XM_002429702.1"/>
</dbReference>
<dbReference type="InParanoid" id="E0VUF3"/>
<dbReference type="EMBL" id="AAZO01005488">
    <property type="status" value="NOT_ANNOTATED_CDS"/>
    <property type="molecule type" value="Genomic_DNA"/>
</dbReference>